<dbReference type="InterPro" id="IPR008271">
    <property type="entry name" value="Ser/Thr_kinase_AS"/>
</dbReference>
<name>A0ABR2HBY0_9EUKA</name>
<feature type="region of interest" description="Disordered" evidence="4">
    <location>
        <begin position="241"/>
        <end position="357"/>
    </location>
</feature>
<sequence>MDDLIEFELPEKDPPSIDSLELLVNNQEDEKDKKEKANKEKNFDLNTNLIHLKNEDNETNNIKLENAPLPTEHISQKQSLSSSSQSSSPQTTEHETKNILDEVDNDSLIQIPSPASVLREHISTASSRSNITAEDNYQQQDKLQKISQPQLQQLQQFSQQISQQQSFSNSSQSSIPQSKEHENDIEESDSLIQIPLPATVLRENISTPIPIENKPQQAGQFQQQQLQQQQLQSQSQQQIQQQQKLLQIPQQPEQQPRQQFEQQPQQQFEQQPQQQSEQQPQQQFEQQPQQQSEQQSQQQSEQQSQQQFEQQPQQQSEQQPQQQSEQQPQLQQIQHQNQQQSQPQPQQQQQLQSQISQPQIDVPKKHVKIQPPSIPIANQPNTQLSAEANSDSKSLIILVNEKNANEANKKNNTGVTESNVHRNGNADINISINLDEPITLNAEENKDNNDFLIDFTEIPISNNPKKTSIDNDILELQPTPQWVNVIHSYITNLISLQLSIAIHRSKLFSLYDCFRDLQKNFKPDLTLEIPTLKATCCNLIDCINKARQIVYSCSASHWGQSAITWPASTIKDSVRRLREDINECIVQFNCRKPAPNFLISDKELEAQDKVDQLQLKGSLLEYLNRISEQGQKTPQMEQIVQLIKQRLDSIGPVEGIQEGPALLHITPFLPSRLNLVLDKKDFVVCQKIGCGTFGSVYKGYMAKSQKPVAIKMLNAHLLGGRQLETFKREVWTMANLNHPSILHLVGITLTAPFCIVTELLKCSLYDRLKFLSPTKRSVIALRVSQAMEQLHAARIIHRDLKSANILLDDDDMPRVCDFGLVGFKKRGTKTGFVGTAQWMAPEILRSSPFYDEKVDVYSFAVLLWEMLTQKQPYMNMTQDQMVLAIIEKGLRPEIGNGPEFGPPGLISLIKKCWSEKPSDRPSFPQISTALFLPECHFIGTDEEEFKRLSTKQLLSSMIIHAYDTCNWQRLDELLDSVTPEQSNEDPELINTIIALFPNLNDDRKLKILECLPKILDLEQFLRLKGYSFIVSLFSSEKPSNSPKVIQMSVKMLRTIPLSSKGFRQVKLISSLSKCLNDDALLFLADLCNYEDIAKQVADHYIPFNVKIGQEIILLKIYRNILKFPKLRQKVAECLQPVHLAAVTIHDYPNEVCECLVNYGFVMDHSKLIINIDLIPKIAEVASQTPLALKLLSKIFFICSVEDLAEYKEIIHELLQNYGQFFKDQNIYLKLASIDQNQNTSQLNSNSGSLSASNSMSANISRSNSRAASAAISRSPSNVPTHKVFNVHATVQSAAVSRSPSVVSTTPNIQYPQSTVQSASISRSSSNVNTANASNNISSAADSNTSNHFSSSASRSNSIPQVDVNNQEHLIDPHPIEEHLIDPHPVEEHLIDPHPLEEHLIDTHPIEQQLIDPHPVDHHIADQHSQQKLIRFIDPASENPQFNTQPQYAQQFSLIELNKPQDQTSDQK</sequence>
<keyword evidence="7" id="KW-1185">Reference proteome</keyword>
<dbReference type="Pfam" id="PF00069">
    <property type="entry name" value="Pkinase"/>
    <property type="match status" value="1"/>
</dbReference>
<dbReference type="PROSITE" id="PS00108">
    <property type="entry name" value="PROTEIN_KINASE_ST"/>
    <property type="match status" value="1"/>
</dbReference>
<feature type="region of interest" description="Disordered" evidence="4">
    <location>
        <begin position="26"/>
        <end position="193"/>
    </location>
</feature>
<dbReference type="Gene3D" id="1.10.510.10">
    <property type="entry name" value="Transferase(Phosphotransferase) domain 1"/>
    <property type="match status" value="1"/>
</dbReference>
<dbReference type="PROSITE" id="PS00107">
    <property type="entry name" value="PROTEIN_KINASE_ATP"/>
    <property type="match status" value="1"/>
</dbReference>
<evidence type="ECO:0000256" key="1">
    <source>
        <dbReference type="ARBA" id="ARBA00022741"/>
    </source>
</evidence>
<organism evidence="6 7">
    <name type="scientific">Tritrichomonas musculus</name>
    <dbReference type="NCBI Taxonomy" id="1915356"/>
    <lineage>
        <taxon>Eukaryota</taxon>
        <taxon>Metamonada</taxon>
        <taxon>Parabasalia</taxon>
        <taxon>Tritrichomonadida</taxon>
        <taxon>Tritrichomonadidae</taxon>
        <taxon>Tritrichomonas</taxon>
    </lineage>
</organism>
<feature type="compositionally biased region" description="Low complexity" evidence="4">
    <location>
        <begin position="1295"/>
        <end position="1357"/>
    </location>
</feature>
<dbReference type="SMART" id="SM00220">
    <property type="entry name" value="S_TKc"/>
    <property type="match status" value="1"/>
</dbReference>
<protein>
    <recommendedName>
        <fullName evidence="5">Protein kinase domain-containing protein</fullName>
    </recommendedName>
</protein>
<feature type="binding site" evidence="3">
    <location>
        <position position="711"/>
    </location>
    <ligand>
        <name>ATP</name>
        <dbReference type="ChEBI" id="CHEBI:30616"/>
    </ligand>
</feature>
<feature type="compositionally biased region" description="Low complexity" evidence="4">
    <location>
        <begin position="76"/>
        <end position="90"/>
    </location>
</feature>
<evidence type="ECO:0000256" key="3">
    <source>
        <dbReference type="PROSITE-ProRule" id="PRU10141"/>
    </source>
</evidence>
<proteinExistence type="predicted"/>
<dbReference type="InterPro" id="IPR000719">
    <property type="entry name" value="Prot_kinase_dom"/>
</dbReference>
<evidence type="ECO:0000259" key="5">
    <source>
        <dbReference type="PROSITE" id="PS50011"/>
    </source>
</evidence>
<dbReference type="Proteomes" id="UP001470230">
    <property type="component" value="Unassembled WGS sequence"/>
</dbReference>
<evidence type="ECO:0000313" key="7">
    <source>
        <dbReference type="Proteomes" id="UP001470230"/>
    </source>
</evidence>
<gene>
    <name evidence="6" type="ORF">M9Y10_025751</name>
</gene>
<dbReference type="PROSITE" id="PS50011">
    <property type="entry name" value="PROTEIN_KINASE_DOM"/>
    <property type="match status" value="1"/>
</dbReference>
<dbReference type="InterPro" id="IPR017441">
    <property type="entry name" value="Protein_kinase_ATP_BS"/>
</dbReference>
<dbReference type="PANTHER" id="PTHR44329:SF214">
    <property type="entry name" value="PROTEIN KINASE DOMAIN-CONTAINING PROTEIN"/>
    <property type="match status" value="1"/>
</dbReference>
<feature type="compositionally biased region" description="Low complexity" evidence="4">
    <location>
        <begin position="147"/>
        <end position="177"/>
    </location>
</feature>
<evidence type="ECO:0000256" key="2">
    <source>
        <dbReference type="ARBA" id="ARBA00022840"/>
    </source>
</evidence>
<dbReference type="EMBL" id="JAPFFF010000037">
    <property type="protein sequence ID" value="KAK8842885.1"/>
    <property type="molecule type" value="Genomic_DNA"/>
</dbReference>
<feature type="compositionally biased region" description="Basic and acidic residues" evidence="4">
    <location>
        <begin position="28"/>
        <end position="43"/>
    </location>
</feature>
<dbReference type="CDD" id="cd13999">
    <property type="entry name" value="STKc_MAP3K-like"/>
    <property type="match status" value="1"/>
</dbReference>
<feature type="compositionally biased region" description="Low complexity" evidence="4">
    <location>
        <begin position="215"/>
        <end position="226"/>
    </location>
</feature>
<accession>A0ABR2HBY0</accession>
<dbReference type="InterPro" id="IPR011009">
    <property type="entry name" value="Kinase-like_dom_sf"/>
</dbReference>
<feature type="region of interest" description="Disordered" evidence="4">
    <location>
        <begin position="206"/>
        <end position="226"/>
    </location>
</feature>
<reference evidence="6 7" key="1">
    <citation type="submission" date="2024-04" db="EMBL/GenBank/DDBJ databases">
        <title>Tritrichomonas musculus Genome.</title>
        <authorList>
            <person name="Alves-Ferreira E."/>
            <person name="Grigg M."/>
            <person name="Lorenzi H."/>
            <person name="Galac M."/>
        </authorList>
    </citation>
    <scope>NUCLEOTIDE SEQUENCE [LARGE SCALE GENOMIC DNA]</scope>
    <source>
        <strain evidence="6 7">EAF2021</strain>
    </source>
</reference>
<keyword evidence="2 3" id="KW-0067">ATP-binding</keyword>
<evidence type="ECO:0000313" key="6">
    <source>
        <dbReference type="EMBL" id="KAK8842885.1"/>
    </source>
</evidence>
<dbReference type="InterPro" id="IPR051681">
    <property type="entry name" value="Ser/Thr_Kinases-Pseudokinases"/>
</dbReference>
<feature type="region of interest" description="Disordered" evidence="4">
    <location>
        <begin position="1295"/>
        <end position="1360"/>
    </location>
</feature>
<evidence type="ECO:0000256" key="4">
    <source>
        <dbReference type="SAM" id="MobiDB-lite"/>
    </source>
</evidence>
<dbReference type="SUPFAM" id="SSF56112">
    <property type="entry name" value="Protein kinase-like (PK-like)"/>
    <property type="match status" value="1"/>
</dbReference>
<dbReference type="PANTHER" id="PTHR44329">
    <property type="entry name" value="SERINE/THREONINE-PROTEIN KINASE TNNI3K-RELATED"/>
    <property type="match status" value="1"/>
</dbReference>
<feature type="domain" description="Protein kinase" evidence="5">
    <location>
        <begin position="682"/>
        <end position="932"/>
    </location>
</feature>
<comment type="caution">
    <text evidence="6">The sequence shown here is derived from an EMBL/GenBank/DDBJ whole genome shotgun (WGS) entry which is preliminary data.</text>
</comment>
<keyword evidence="1 3" id="KW-0547">Nucleotide-binding</keyword>
<feature type="compositionally biased region" description="Polar residues" evidence="4">
    <location>
        <begin position="123"/>
        <end position="141"/>
    </location>
</feature>